<dbReference type="InterPro" id="IPR006124">
    <property type="entry name" value="Metalloenzyme"/>
</dbReference>
<evidence type="ECO:0000256" key="4">
    <source>
        <dbReference type="ARBA" id="ARBA00005524"/>
    </source>
</evidence>
<evidence type="ECO:0000256" key="1">
    <source>
        <dbReference type="ARBA" id="ARBA00000370"/>
    </source>
</evidence>
<dbReference type="EC" id="5.4.2.12" evidence="8"/>
<dbReference type="GO" id="GO:0004619">
    <property type="term" value="F:phosphoglycerate mutase activity"/>
    <property type="evidence" value="ECO:0007669"/>
    <property type="project" value="UniProtKB-EC"/>
</dbReference>
<reference evidence="8" key="1">
    <citation type="journal article" date="2020" name="mSystems">
        <title>Genome- and Community-Level Interaction Insights into Carbon Utilization and Element Cycling Functions of Hydrothermarchaeota in Hydrothermal Sediment.</title>
        <authorList>
            <person name="Zhou Z."/>
            <person name="Liu Y."/>
            <person name="Xu W."/>
            <person name="Pan J."/>
            <person name="Luo Z.H."/>
            <person name="Li M."/>
        </authorList>
    </citation>
    <scope>NUCLEOTIDE SEQUENCE [LARGE SCALE GENOMIC DNA]</scope>
    <source>
        <strain evidence="8">SpSt-456</strain>
    </source>
</reference>
<dbReference type="Pfam" id="PF10143">
    <property type="entry name" value="PhosphMutase"/>
    <property type="match status" value="1"/>
</dbReference>
<evidence type="ECO:0000256" key="6">
    <source>
        <dbReference type="ARBA" id="ARBA00023235"/>
    </source>
</evidence>
<dbReference type="GO" id="GO:0006096">
    <property type="term" value="P:glycolytic process"/>
    <property type="evidence" value="ECO:0007669"/>
    <property type="project" value="UniProtKB-KW"/>
</dbReference>
<comment type="similarity">
    <text evidence="4">Belongs to the BPG-independent phosphoglycerate mutase family. A-PGAM subfamily.</text>
</comment>
<comment type="caution">
    <text evidence="8">The sequence shown here is derived from an EMBL/GenBank/DDBJ whole genome shotgun (WGS) entry which is preliminary data.</text>
</comment>
<dbReference type="NCBIfam" id="TIGR02535">
    <property type="entry name" value="hyp_Hser_kinase"/>
    <property type="match status" value="1"/>
</dbReference>
<dbReference type="InterPro" id="IPR004456">
    <property type="entry name" value="Pglycerate_mutase_ApgM"/>
</dbReference>
<evidence type="ECO:0000313" key="8">
    <source>
        <dbReference type="EMBL" id="HFK96071.1"/>
    </source>
</evidence>
<comment type="pathway">
    <text evidence="3">Carbohydrate degradation.</text>
</comment>
<dbReference type="InterPro" id="IPR017850">
    <property type="entry name" value="Alkaline_phosphatase_core_sf"/>
</dbReference>
<dbReference type="EMBL" id="DSTK01000009">
    <property type="protein sequence ID" value="HFK96071.1"/>
    <property type="molecule type" value="Genomic_DNA"/>
</dbReference>
<dbReference type="NCBIfam" id="TIGR00306">
    <property type="entry name" value="apgM"/>
    <property type="match status" value="1"/>
</dbReference>
<evidence type="ECO:0000259" key="7">
    <source>
        <dbReference type="Pfam" id="PF01676"/>
    </source>
</evidence>
<comment type="catalytic activity">
    <reaction evidence="1">
        <text>(2R)-2-phosphoglycerate = (2R)-3-phosphoglycerate</text>
        <dbReference type="Rhea" id="RHEA:15901"/>
        <dbReference type="ChEBI" id="CHEBI:58272"/>
        <dbReference type="ChEBI" id="CHEBI:58289"/>
        <dbReference type="EC" id="5.4.2.12"/>
    </reaction>
</comment>
<dbReference type="CDD" id="cd16011">
    <property type="entry name" value="iPGM_like"/>
    <property type="match status" value="1"/>
</dbReference>
<sequence>MTKPKYVILVGDGMGDYPVASLGGRTPLEVAHTPFMSMVAQMGEIGTVQTIPLGMEPGSDIANMALLGYNPAVYHTGRAPLEAASLGVSLGPNDTAFRCNLVNLEWDADGTERMGDYSAGHISTAEAHELINALQHACEGLPLRLYPGVSYRHLVVWKGGPTALETTPPHDIIGQPTESYAEVYEKTDILRTFMTRCRHILADHPVNGRRRDAGLREANAVWLWGQGRAPSMPTLQDLFGIRGVMISAVDLLKGLGIYAGLTPLHVPGATGYLDTNYAGKVSAALEALQDMDFAFVHVEAPDEAGHEGSLTKKVQAIEDFDGKIVGPMLDGLARYGRCHLLIAADHLTPLSVRTHVADPSLFALFKGNVQDRVPKGRDMVFCEAAARESGLHLDSGTALFHRFMDERRRLG</sequence>
<evidence type="ECO:0000256" key="3">
    <source>
        <dbReference type="ARBA" id="ARBA00004921"/>
    </source>
</evidence>
<dbReference type="InterPro" id="IPR042253">
    <property type="entry name" value="Pglycerate_mutase_ApgM_sf"/>
</dbReference>
<keyword evidence="6 8" id="KW-0413">Isomerase</keyword>
<dbReference type="Gene3D" id="3.30.70.2130">
    <property type="entry name" value="Metalloenzyme domain"/>
    <property type="match status" value="1"/>
</dbReference>
<dbReference type="PIRSF" id="PIRSF006392">
    <property type="entry name" value="IPGAM_arch"/>
    <property type="match status" value="1"/>
</dbReference>
<gene>
    <name evidence="8" type="ORF">ENS06_01955</name>
</gene>
<proteinExistence type="inferred from homology"/>
<dbReference type="PANTHER" id="PTHR31209:SF4">
    <property type="entry name" value="2,3-BISPHOSPHOGLYCERATE-INDEPENDENT PHOSPHOGLYCERATE MUTASE"/>
    <property type="match status" value="1"/>
</dbReference>
<dbReference type="AlphaFoldDB" id="A0A832A1G4"/>
<keyword evidence="5" id="KW-0324">Glycolysis</keyword>
<dbReference type="Gene3D" id="3.40.720.10">
    <property type="entry name" value="Alkaline Phosphatase, subunit A"/>
    <property type="match status" value="1"/>
</dbReference>
<evidence type="ECO:0000256" key="5">
    <source>
        <dbReference type="ARBA" id="ARBA00023152"/>
    </source>
</evidence>
<feature type="domain" description="Metalloenzyme" evidence="7">
    <location>
        <begin position="5"/>
        <end position="380"/>
    </location>
</feature>
<dbReference type="PANTHER" id="PTHR31209">
    <property type="entry name" value="COFACTOR-INDEPENDENT PHOSPHOGLYCERATE MUTASE"/>
    <property type="match status" value="1"/>
</dbReference>
<dbReference type="Pfam" id="PF01676">
    <property type="entry name" value="Metalloenzyme"/>
    <property type="match status" value="1"/>
</dbReference>
<name>A0A832A1G4_9BACT</name>
<dbReference type="SUPFAM" id="SSF53649">
    <property type="entry name" value="Alkaline phosphatase-like"/>
    <property type="match status" value="1"/>
</dbReference>
<protein>
    <submittedName>
        <fullName evidence="8">Cofactor-independent phosphoglycerate mutase</fullName>
        <ecNumber evidence="8">5.4.2.12</ecNumber>
    </submittedName>
</protein>
<dbReference type="InterPro" id="IPR023665">
    <property type="entry name" value="ApgAM_prokaryotes"/>
</dbReference>
<dbReference type="NCBIfam" id="NF003242">
    <property type="entry name" value="PRK04200.1"/>
    <property type="match status" value="1"/>
</dbReference>
<evidence type="ECO:0000256" key="2">
    <source>
        <dbReference type="ARBA" id="ARBA00002315"/>
    </source>
</evidence>
<accession>A0A832A1G4</accession>
<comment type="function">
    <text evidence="2">Catalyzes the interconversion of 2-phosphoglycerate and 3-phosphoglycerate.</text>
</comment>
<dbReference type="GO" id="GO:0046872">
    <property type="term" value="F:metal ion binding"/>
    <property type="evidence" value="ECO:0007669"/>
    <property type="project" value="InterPro"/>
</dbReference>
<organism evidence="8">
    <name type="scientific">Desulfacinum infernum</name>
    <dbReference type="NCBI Taxonomy" id="35837"/>
    <lineage>
        <taxon>Bacteria</taxon>
        <taxon>Pseudomonadati</taxon>
        <taxon>Thermodesulfobacteriota</taxon>
        <taxon>Syntrophobacteria</taxon>
        <taxon>Syntrophobacterales</taxon>
        <taxon>Syntrophobacteraceae</taxon>
        <taxon>Desulfacinum</taxon>
    </lineage>
</organism>